<dbReference type="STRING" id="1715989.NITINOP_0455"/>
<protein>
    <submittedName>
        <fullName evidence="1">Uncharacterized protein</fullName>
    </submittedName>
</protein>
<keyword evidence="2" id="KW-1185">Reference proteome</keyword>
<dbReference type="AlphaFoldDB" id="A0A0S4KM39"/>
<name>A0A0S4KM39_9BACT</name>
<organism evidence="1 2">
    <name type="scientific">Candidatus Nitrospira inopinata</name>
    <dbReference type="NCBI Taxonomy" id="1715989"/>
    <lineage>
        <taxon>Bacteria</taxon>
        <taxon>Pseudomonadati</taxon>
        <taxon>Nitrospirota</taxon>
        <taxon>Nitrospiria</taxon>
        <taxon>Nitrospirales</taxon>
        <taxon>Nitrospiraceae</taxon>
        <taxon>Nitrospira</taxon>
    </lineage>
</organism>
<evidence type="ECO:0000313" key="1">
    <source>
        <dbReference type="EMBL" id="CUQ65431.1"/>
    </source>
</evidence>
<dbReference type="SUPFAM" id="SSF53756">
    <property type="entry name" value="UDP-Glycosyltransferase/glycogen phosphorylase"/>
    <property type="match status" value="1"/>
</dbReference>
<reference evidence="2" key="1">
    <citation type="submission" date="2015-09" db="EMBL/GenBank/DDBJ databases">
        <authorList>
            <person name="Daims H."/>
        </authorList>
    </citation>
    <scope>NUCLEOTIDE SEQUENCE [LARGE SCALE GENOMIC DNA]</scope>
</reference>
<proteinExistence type="predicted"/>
<dbReference type="KEGG" id="nio:NITINOP_0455"/>
<dbReference type="Gene3D" id="3.40.50.2000">
    <property type="entry name" value="Glycogen Phosphorylase B"/>
    <property type="match status" value="1"/>
</dbReference>
<dbReference type="Proteomes" id="UP000066284">
    <property type="component" value="Chromosome 1"/>
</dbReference>
<sequence>MAARDIYGSWHPDGRHIVLERRVQCHTCFVEVCPHDNLCMREISVDDVKEAVGSLLGRSGVGSG</sequence>
<dbReference type="EMBL" id="LN885086">
    <property type="protein sequence ID" value="CUQ65431.1"/>
    <property type="molecule type" value="Genomic_DNA"/>
</dbReference>
<accession>A0A0S4KM39</accession>
<evidence type="ECO:0000313" key="2">
    <source>
        <dbReference type="Proteomes" id="UP000066284"/>
    </source>
</evidence>
<gene>
    <name evidence="1" type="ORF">NITINOP_0455</name>
</gene>